<feature type="domain" description="SsuA/THI5-like" evidence="2">
    <location>
        <begin position="63"/>
        <end position="253"/>
    </location>
</feature>
<dbReference type="Pfam" id="PF09084">
    <property type="entry name" value="NMT1"/>
    <property type="match status" value="1"/>
</dbReference>
<dbReference type="PANTHER" id="PTHR30024:SF42">
    <property type="entry name" value="ALIPHATIC SULFONATES-BINDING PROTEIN-RELATED"/>
    <property type="match status" value="1"/>
</dbReference>
<dbReference type="InterPro" id="IPR015168">
    <property type="entry name" value="SsuA/THI5"/>
</dbReference>
<feature type="signal peptide" evidence="1">
    <location>
        <begin position="1"/>
        <end position="29"/>
    </location>
</feature>
<dbReference type="PANTHER" id="PTHR30024">
    <property type="entry name" value="ALIPHATIC SULFONATES-BINDING PROTEIN-RELATED"/>
    <property type="match status" value="1"/>
</dbReference>
<evidence type="ECO:0000313" key="4">
    <source>
        <dbReference type="Proteomes" id="UP000308121"/>
    </source>
</evidence>
<evidence type="ECO:0000256" key="1">
    <source>
        <dbReference type="SAM" id="SignalP"/>
    </source>
</evidence>
<accession>A0A7Z8K0G7</accession>
<sequence>MRLSRPLVTASAVLLVAGLAACSPDSAGAAPADGDGPTVVTVGTLKGQPHLYAPFLYEDLAPEGVEFEVVQFDTSPDIKNAVVSGNIDFGVAGVPSAVSGAAAGQDVVVVAAAADGGSGIIGREGLDGVESLAGLTVGYPQGSSQEILLRLTLEAAGMDADEDLELVNLPFSDMAAALAAGRIDAFASAELGPSTALQAGAVEVASPYDTPVGRVNIGLYTTGELIESDPELVQEVVDTHVRATEQMAADPQAWADGVVAEFGIDQAVVDTAVQNIWPRWEIDDEYAAQVAALVEQMAALKQIDGDVDVDALLDTTFVEATEAGGDS</sequence>
<dbReference type="OrthoDB" id="286202at2"/>
<feature type="chain" id="PRO_5031152915" evidence="1">
    <location>
        <begin position="30"/>
        <end position="327"/>
    </location>
</feature>
<name>A0A7Z8K0G7_9CELL</name>
<proteinExistence type="predicted"/>
<dbReference type="PROSITE" id="PS51257">
    <property type="entry name" value="PROKAR_LIPOPROTEIN"/>
    <property type="match status" value="1"/>
</dbReference>
<gene>
    <name evidence="3" type="ORF">FA014_12695</name>
</gene>
<evidence type="ECO:0000259" key="2">
    <source>
        <dbReference type="Pfam" id="PF09084"/>
    </source>
</evidence>
<dbReference type="RefSeq" id="WP_154730044.1">
    <property type="nucleotide sequence ID" value="NZ_SZYE01000105.1"/>
</dbReference>
<dbReference type="Gene3D" id="3.40.190.10">
    <property type="entry name" value="Periplasmic binding protein-like II"/>
    <property type="match status" value="2"/>
</dbReference>
<reference evidence="3 4" key="1">
    <citation type="submission" date="2019-05" db="EMBL/GenBank/DDBJ databases">
        <title>Genome sequence of Cellulomonas hominis strain CS1.</title>
        <authorList>
            <person name="Belmont J."/>
            <person name="Maclea K.S."/>
        </authorList>
    </citation>
    <scope>NUCLEOTIDE SEQUENCE [LARGE SCALE GENOMIC DNA]</scope>
    <source>
        <strain evidence="3 4">CS1</strain>
    </source>
</reference>
<evidence type="ECO:0000313" key="3">
    <source>
        <dbReference type="EMBL" id="TKR23145.1"/>
    </source>
</evidence>
<dbReference type="SUPFAM" id="SSF53850">
    <property type="entry name" value="Periplasmic binding protein-like II"/>
    <property type="match status" value="1"/>
</dbReference>
<comment type="caution">
    <text evidence="3">The sequence shown here is derived from an EMBL/GenBank/DDBJ whole genome shotgun (WGS) entry which is preliminary data.</text>
</comment>
<dbReference type="AlphaFoldDB" id="A0A7Z8K0G7"/>
<organism evidence="3 4">
    <name type="scientific">Cellulomonas hominis</name>
    <dbReference type="NCBI Taxonomy" id="156981"/>
    <lineage>
        <taxon>Bacteria</taxon>
        <taxon>Bacillati</taxon>
        <taxon>Actinomycetota</taxon>
        <taxon>Actinomycetes</taxon>
        <taxon>Micrococcales</taxon>
        <taxon>Cellulomonadaceae</taxon>
        <taxon>Cellulomonas</taxon>
    </lineage>
</organism>
<dbReference type="Proteomes" id="UP000308121">
    <property type="component" value="Unassembled WGS sequence"/>
</dbReference>
<dbReference type="EMBL" id="SZYE01000105">
    <property type="protein sequence ID" value="TKR23145.1"/>
    <property type="molecule type" value="Genomic_DNA"/>
</dbReference>
<keyword evidence="1" id="KW-0732">Signal</keyword>
<protein>
    <submittedName>
        <fullName evidence="3">ABC transporter substrate-binding protein</fullName>
    </submittedName>
</protein>